<dbReference type="InterPro" id="IPR005706">
    <property type="entry name" value="Ribosomal_uS2_bac/mit/plastid"/>
</dbReference>
<evidence type="ECO:0000313" key="2">
    <source>
        <dbReference type="EMBL" id="KAG5456553.1"/>
    </source>
</evidence>
<dbReference type="Gene3D" id="3.40.50.10490">
    <property type="entry name" value="Glucose-6-phosphate isomerase like protein, domain 1"/>
    <property type="match status" value="1"/>
</dbReference>
<feature type="non-terminal residue" evidence="2">
    <location>
        <position position="128"/>
    </location>
</feature>
<dbReference type="GO" id="GO:0006412">
    <property type="term" value="P:translation"/>
    <property type="evidence" value="ECO:0007669"/>
    <property type="project" value="InterPro"/>
</dbReference>
<proteinExistence type="inferred from homology"/>
<dbReference type="EMBL" id="JAEFCI010011557">
    <property type="protein sequence ID" value="KAG5456553.1"/>
    <property type="molecule type" value="Genomic_DNA"/>
</dbReference>
<organism evidence="2 3">
    <name type="scientific">Olpidium bornovanus</name>
    <dbReference type="NCBI Taxonomy" id="278681"/>
    <lineage>
        <taxon>Eukaryota</taxon>
        <taxon>Fungi</taxon>
        <taxon>Fungi incertae sedis</taxon>
        <taxon>Olpidiomycota</taxon>
        <taxon>Olpidiomycotina</taxon>
        <taxon>Olpidiomycetes</taxon>
        <taxon>Olpidiales</taxon>
        <taxon>Olpidiaceae</taxon>
        <taxon>Olpidium</taxon>
    </lineage>
</organism>
<evidence type="ECO:0000256" key="1">
    <source>
        <dbReference type="ARBA" id="ARBA00006242"/>
    </source>
</evidence>
<dbReference type="PANTHER" id="PTHR12534:SF0">
    <property type="entry name" value="SMALL RIBOSOMAL SUBUNIT PROTEIN US2M"/>
    <property type="match status" value="1"/>
</dbReference>
<dbReference type="CDD" id="cd01425">
    <property type="entry name" value="RPS2"/>
    <property type="match status" value="1"/>
</dbReference>
<gene>
    <name evidence="2" type="ORF">BJ554DRAFT_3679</name>
</gene>
<name>A0A8H7ZN60_9FUNG</name>
<dbReference type="SUPFAM" id="SSF52313">
    <property type="entry name" value="Ribosomal protein S2"/>
    <property type="match status" value="1"/>
</dbReference>
<dbReference type="OrthoDB" id="2320368at2759"/>
<dbReference type="PANTHER" id="PTHR12534">
    <property type="entry name" value="30S RIBOSOMAL PROTEIN S2 PROKARYOTIC AND ORGANELLAR"/>
    <property type="match status" value="1"/>
</dbReference>
<accession>A0A8H7ZN60</accession>
<dbReference type="Proteomes" id="UP000673691">
    <property type="component" value="Unassembled WGS sequence"/>
</dbReference>
<comment type="caution">
    <text evidence="2">The sequence shown here is derived from an EMBL/GenBank/DDBJ whole genome shotgun (WGS) entry which is preliminary data.</text>
</comment>
<keyword evidence="3" id="KW-1185">Reference proteome</keyword>
<dbReference type="Pfam" id="PF00318">
    <property type="entry name" value="Ribosomal_S2"/>
    <property type="match status" value="1"/>
</dbReference>
<reference evidence="2 3" key="1">
    <citation type="journal article" name="Sci. Rep.">
        <title>Genome-scale phylogenetic analyses confirm Olpidium as the closest living zoosporic fungus to the non-flagellated, terrestrial fungi.</title>
        <authorList>
            <person name="Chang Y."/>
            <person name="Rochon D."/>
            <person name="Sekimoto S."/>
            <person name="Wang Y."/>
            <person name="Chovatia M."/>
            <person name="Sandor L."/>
            <person name="Salamov A."/>
            <person name="Grigoriev I.V."/>
            <person name="Stajich J.E."/>
            <person name="Spatafora J.W."/>
        </authorList>
    </citation>
    <scope>NUCLEOTIDE SEQUENCE [LARGE SCALE GENOMIC DNA]</scope>
    <source>
        <strain evidence="2">S191</strain>
    </source>
</reference>
<dbReference type="InterPro" id="IPR001865">
    <property type="entry name" value="Ribosomal_uS2"/>
</dbReference>
<evidence type="ECO:0000313" key="3">
    <source>
        <dbReference type="Proteomes" id="UP000673691"/>
    </source>
</evidence>
<dbReference type="InterPro" id="IPR023591">
    <property type="entry name" value="Ribosomal_uS2_flav_dom_sf"/>
</dbReference>
<comment type="similarity">
    <text evidence="1">Belongs to the universal ribosomal protein uS2 family.</text>
</comment>
<dbReference type="GO" id="GO:0003735">
    <property type="term" value="F:structural constituent of ribosome"/>
    <property type="evidence" value="ECO:0007669"/>
    <property type="project" value="InterPro"/>
</dbReference>
<dbReference type="GO" id="GO:0005763">
    <property type="term" value="C:mitochondrial small ribosomal subunit"/>
    <property type="evidence" value="ECO:0007669"/>
    <property type="project" value="TreeGrafter"/>
</dbReference>
<dbReference type="AlphaFoldDB" id="A0A8H7ZN60"/>
<sequence length="128" mass="14509">MAAGLHFGNLKSKLNEGTLPFVFGVRNDLHIINLEMTIAHLRRAAHLLRETAMEGGTILFVGNGIYSEIAVKCARSCNSYYLNEFKTGMLAYPWDHLRENNPPEFDRTVAEKDSDNTVAYKIYQDDEL</sequence>
<protein>
    <submittedName>
        <fullName evidence="2">Ribosomal protein S2, flavodoxin-like domain-containing protein</fullName>
    </submittedName>
</protein>